<dbReference type="AlphaFoldDB" id="A0A1N7KG42"/>
<dbReference type="SMART" id="SM00065">
    <property type="entry name" value="GAF"/>
    <property type="match status" value="1"/>
</dbReference>
<dbReference type="InterPro" id="IPR037522">
    <property type="entry name" value="HD_GYP_dom"/>
</dbReference>
<dbReference type="STRING" id="570947.SAMN05421687_11148"/>
<dbReference type="RefSeq" id="WP_076560332.1">
    <property type="nucleotide sequence ID" value="NZ_FTOC01000011.1"/>
</dbReference>
<dbReference type="InterPro" id="IPR029016">
    <property type="entry name" value="GAF-like_dom_sf"/>
</dbReference>
<dbReference type="PANTHER" id="PTHR45228">
    <property type="entry name" value="CYCLIC DI-GMP PHOSPHODIESTERASE TM_0186-RELATED"/>
    <property type="match status" value="1"/>
</dbReference>
<dbReference type="Proteomes" id="UP000187608">
    <property type="component" value="Unassembled WGS sequence"/>
</dbReference>
<dbReference type="PANTHER" id="PTHR45228:SF9">
    <property type="entry name" value="3'3'-CGAMP-SPECIFIC PHOSPHODIESTERASE 2"/>
    <property type="match status" value="1"/>
</dbReference>
<dbReference type="CDD" id="cd00077">
    <property type="entry name" value="HDc"/>
    <property type="match status" value="1"/>
</dbReference>
<dbReference type="Pfam" id="PF01590">
    <property type="entry name" value="GAF"/>
    <property type="match status" value="1"/>
</dbReference>
<dbReference type="InterPro" id="IPR003018">
    <property type="entry name" value="GAF"/>
</dbReference>
<dbReference type="Gene3D" id="1.10.3210.10">
    <property type="entry name" value="Hypothetical protein af1432"/>
    <property type="match status" value="1"/>
</dbReference>
<accession>A0A1N7KG42</accession>
<dbReference type="InterPro" id="IPR052020">
    <property type="entry name" value="Cyclic_di-GMP/3'3'-cGAMP_PDE"/>
</dbReference>
<protein>
    <submittedName>
        <fullName evidence="2">GAF domain-containing protein</fullName>
    </submittedName>
</protein>
<feature type="domain" description="HD-GYP" evidence="1">
    <location>
        <begin position="167"/>
        <end position="364"/>
    </location>
</feature>
<dbReference type="InterPro" id="IPR003607">
    <property type="entry name" value="HD/PDEase_dom"/>
</dbReference>
<evidence type="ECO:0000259" key="1">
    <source>
        <dbReference type="PROSITE" id="PS51832"/>
    </source>
</evidence>
<keyword evidence="3" id="KW-1185">Reference proteome</keyword>
<sequence length="365" mass="40931">MTTTHKLTTILSYIAGISGESDLHKTLMQLANLGKDLASADRCTVWILDEKADELWTTTAHGVQELRIPANSGLVGTSISTGDIVHVENAYEDERFNSAVDVHTGYSTKSILCVPFMDSDGKYIGAFQAINKMPEGQPFNEEDKEIVRLAASYAGNALDSKLLHEELVATQKEILETMGQIGESRSRETGHHVKRVALYSYRLALLAGLPEQEAKLLMSASPMHDIGKVAIPDHLLLKPGGLTDEEFEQMKEHTEIGYHIFRHSTKELLQAAARIAYEHHEKWDGSGYPQGLKGENIHIFGRITAIADVFDALGSDRVYKKAWPDHKILNHFREQIGRHFDPKLMNIFLAHFDHFRQIRDEYSSA</sequence>
<dbReference type="EMBL" id="FTOC01000011">
    <property type="protein sequence ID" value="SIS60562.1"/>
    <property type="molecule type" value="Genomic_DNA"/>
</dbReference>
<dbReference type="Gene3D" id="3.30.450.40">
    <property type="match status" value="1"/>
</dbReference>
<evidence type="ECO:0000313" key="3">
    <source>
        <dbReference type="Proteomes" id="UP000187608"/>
    </source>
</evidence>
<gene>
    <name evidence="2" type="ORF">SAMN05421687_11148</name>
</gene>
<evidence type="ECO:0000313" key="2">
    <source>
        <dbReference type="EMBL" id="SIS60562.1"/>
    </source>
</evidence>
<dbReference type="SUPFAM" id="SSF109604">
    <property type="entry name" value="HD-domain/PDEase-like"/>
    <property type="match status" value="1"/>
</dbReference>
<name>A0A1N7KG42_9BACI</name>
<dbReference type="OrthoDB" id="9759601at2"/>
<dbReference type="SMART" id="SM00471">
    <property type="entry name" value="HDc"/>
    <property type="match status" value="1"/>
</dbReference>
<organism evidence="2 3">
    <name type="scientific">Salimicrobium flavidum</name>
    <dbReference type="NCBI Taxonomy" id="570947"/>
    <lineage>
        <taxon>Bacteria</taxon>
        <taxon>Bacillati</taxon>
        <taxon>Bacillota</taxon>
        <taxon>Bacilli</taxon>
        <taxon>Bacillales</taxon>
        <taxon>Bacillaceae</taxon>
        <taxon>Salimicrobium</taxon>
    </lineage>
</organism>
<reference evidence="3" key="1">
    <citation type="submission" date="2017-01" db="EMBL/GenBank/DDBJ databases">
        <authorList>
            <person name="Varghese N."/>
            <person name="Submissions S."/>
        </authorList>
    </citation>
    <scope>NUCLEOTIDE SEQUENCE [LARGE SCALE GENOMIC DNA]</scope>
    <source>
        <strain evidence="3">DSM 23127</strain>
    </source>
</reference>
<dbReference type="Pfam" id="PF13487">
    <property type="entry name" value="HD_5"/>
    <property type="match status" value="1"/>
</dbReference>
<proteinExistence type="predicted"/>
<dbReference type="SUPFAM" id="SSF55781">
    <property type="entry name" value="GAF domain-like"/>
    <property type="match status" value="1"/>
</dbReference>
<dbReference type="PROSITE" id="PS51832">
    <property type="entry name" value="HD_GYP"/>
    <property type="match status" value="1"/>
</dbReference>